<name>A0ACB6ZLU0_THEGA</name>
<proteinExistence type="predicted"/>
<comment type="caution">
    <text evidence="1">The sequence shown here is derived from an EMBL/GenBank/DDBJ whole genome shotgun (WGS) entry which is preliminary data.</text>
</comment>
<reference evidence="1" key="2">
    <citation type="journal article" date="2020" name="Nat. Commun.">
        <title>Large-scale genome sequencing of mycorrhizal fungi provides insights into the early evolution of symbiotic traits.</title>
        <authorList>
            <person name="Miyauchi S."/>
            <person name="Kiss E."/>
            <person name="Kuo A."/>
            <person name="Drula E."/>
            <person name="Kohler A."/>
            <person name="Sanchez-Garcia M."/>
            <person name="Morin E."/>
            <person name="Andreopoulos B."/>
            <person name="Barry K.W."/>
            <person name="Bonito G."/>
            <person name="Buee M."/>
            <person name="Carver A."/>
            <person name="Chen C."/>
            <person name="Cichocki N."/>
            <person name="Clum A."/>
            <person name="Culley D."/>
            <person name="Crous P.W."/>
            <person name="Fauchery L."/>
            <person name="Girlanda M."/>
            <person name="Hayes R.D."/>
            <person name="Keri Z."/>
            <person name="LaButti K."/>
            <person name="Lipzen A."/>
            <person name="Lombard V."/>
            <person name="Magnuson J."/>
            <person name="Maillard F."/>
            <person name="Murat C."/>
            <person name="Nolan M."/>
            <person name="Ohm R.A."/>
            <person name="Pangilinan J."/>
            <person name="Pereira M.F."/>
            <person name="Perotto S."/>
            <person name="Peter M."/>
            <person name="Pfister S."/>
            <person name="Riley R."/>
            <person name="Sitrit Y."/>
            <person name="Stielow J.B."/>
            <person name="Szollosi G."/>
            <person name="Zifcakova L."/>
            <person name="Stursova M."/>
            <person name="Spatafora J.W."/>
            <person name="Tedersoo L."/>
            <person name="Vaario L.M."/>
            <person name="Yamada A."/>
            <person name="Yan M."/>
            <person name="Wang P."/>
            <person name="Xu J."/>
            <person name="Bruns T."/>
            <person name="Baldrian P."/>
            <person name="Vilgalys R."/>
            <person name="Dunand C."/>
            <person name="Henrissat B."/>
            <person name="Grigoriev I.V."/>
            <person name="Hibbett D."/>
            <person name="Nagy L.G."/>
            <person name="Martin F.M."/>
        </authorList>
    </citation>
    <scope>NUCLEOTIDE SEQUENCE</scope>
    <source>
        <strain evidence="1">P2</strain>
    </source>
</reference>
<protein>
    <submittedName>
        <fullName evidence="1">DUF1212-domain-containing protein</fullName>
    </submittedName>
</protein>
<accession>A0ACB6ZLU0</accession>
<gene>
    <name evidence="1" type="ORF">BDM02DRAFT_3092470</name>
</gene>
<dbReference type="EMBL" id="MU117981">
    <property type="protein sequence ID" value="KAF9650780.1"/>
    <property type="molecule type" value="Genomic_DNA"/>
</dbReference>
<reference evidence="1" key="1">
    <citation type="submission" date="2019-10" db="EMBL/GenBank/DDBJ databases">
        <authorList>
            <consortium name="DOE Joint Genome Institute"/>
            <person name="Kuo A."/>
            <person name="Miyauchi S."/>
            <person name="Kiss E."/>
            <person name="Drula E."/>
            <person name="Kohler A."/>
            <person name="Sanchez-Garcia M."/>
            <person name="Andreopoulos B."/>
            <person name="Barry K.W."/>
            <person name="Bonito G."/>
            <person name="Buee M."/>
            <person name="Carver A."/>
            <person name="Chen C."/>
            <person name="Cichocki N."/>
            <person name="Clum A."/>
            <person name="Culley D."/>
            <person name="Crous P.W."/>
            <person name="Fauchery L."/>
            <person name="Girlanda M."/>
            <person name="Hayes R."/>
            <person name="Keri Z."/>
            <person name="Labutti K."/>
            <person name="Lipzen A."/>
            <person name="Lombard V."/>
            <person name="Magnuson J."/>
            <person name="Maillard F."/>
            <person name="Morin E."/>
            <person name="Murat C."/>
            <person name="Nolan M."/>
            <person name="Ohm R."/>
            <person name="Pangilinan J."/>
            <person name="Pereira M."/>
            <person name="Perotto S."/>
            <person name="Peter M."/>
            <person name="Riley R."/>
            <person name="Sitrit Y."/>
            <person name="Stielow B."/>
            <person name="Szollosi G."/>
            <person name="Zifcakova L."/>
            <person name="Stursova M."/>
            <person name="Spatafora J.W."/>
            <person name="Tedersoo L."/>
            <person name="Vaario L.-M."/>
            <person name="Yamada A."/>
            <person name="Yan M."/>
            <person name="Wang P."/>
            <person name="Xu J."/>
            <person name="Bruns T."/>
            <person name="Baldrian P."/>
            <person name="Vilgalys R."/>
            <person name="Henrissat B."/>
            <person name="Grigoriev I.V."/>
            <person name="Hibbett D."/>
            <person name="Nagy L.G."/>
            <person name="Martin F.M."/>
        </authorList>
    </citation>
    <scope>NUCLEOTIDE SEQUENCE</scope>
    <source>
        <strain evidence="1">P2</strain>
    </source>
</reference>
<organism evidence="1 2">
    <name type="scientific">Thelephora ganbajun</name>
    <name type="common">Ganba fungus</name>
    <dbReference type="NCBI Taxonomy" id="370292"/>
    <lineage>
        <taxon>Eukaryota</taxon>
        <taxon>Fungi</taxon>
        <taxon>Dikarya</taxon>
        <taxon>Basidiomycota</taxon>
        <taxon>Agaricomycotina</taxon>
        <taxon>Agaricomycetes</taxon>
        <taxon>Thelephorales</taxon>
        <taxon>Thelephoraceae</taxon>
        <taxon>Thelephora</taxon>
    </lineage>
</organism>
<keyword evidence="2" id="KW-1185">Reference proteome</keyword>
<dbReference type="Proteomes" id="UP000886501">
    <property type="component" value="Unassembled WGS sequence"/>
</dbReference>
<sequence>MEAKNSWRDIRSRRFALTTKVGLSTPLYLQPLTQIPGIRARKKFFLTLAKCLLKFGAPSHRIGSQLNDIAETLLLNHTLLHLPGVVVISFRDTTTGTNEVHIVRAAGRVALSTLEKVYIIFHYVNEDEMLPSEATTQLEELLAAPPIYPLWLRCLLSFFSATLICSLAFGGSILDCVVGGVFACCLQFLGLKGASNSTIYANVYEVTGCVLISFITRLLASLPGRLFCYNAVASAAITVILPGFTILTAALETSSKNITCGAVRLVYAIIYTFILGFGLTIGSEFYLLFNESAATKTDGLAVTRTIEYLTGLFIPLNVMHMVKGMCHSGRVRRRPLNVCLSTRLGCYRDPSWHWWRKPLPAYTMLFLVPIYSFLATMVNLQSYHSRHTPVMVVFSCLAYTANKGASVISDRVYVSSSVGALVIGICGNVYGRFSRGGSYTSAVPGLMFLLPSALGLEGGLLSPYSSSTTAESAYFGSFSLGLRMIQVSVGITIGLFISQIAVFSIKRENKVVAVAA</sequence>
<evidence type="ECO:0000313" key="2">
    <source>
        <dbReference type="Proteomes" id="UP000886501"/>
    </source>
</evidence>
<evidence type="ECO:0000313" key="1">
    <source>
        <dbReference type="EMBL" id="KAF9650780.1"/>
    </source>
</evidence>